<sequence>PTLSSLLPPDRAPAPDQQAERNEILEALTKAVISLPQRDRRVLMLYYGQELTMKETAAVLGVTESRISQLHAGALFKLSMKLDGTREVKKAG</sequence>
<proteinExistence type="predicted"/>
<name>A0A0F9CKT8_9ZZZZ</name>
<dbReference type="GO" id="GO:0003677">
    <property type="term" value="F:DNA binding"/>
    <property type="evidence" value="ECO:0007669"/>
    <property type="project" value="UniProtKB-KW"/>
</dbReference>
<evidence type="ECO:0000256" key="1">
    <source>
        <dbReference type="ARBA" id="ARBA00023015"/>
    </source>
</evidence>
<keyword evidence="4" id="KW-0804">Transcription</keyword>
<comment type="caution">
    <text evidence="6">The sequence shown here is derived from an EMBL/GenBank/DDBJ whole genome shotgun (WGS) entry which is preliminary data.</text>
</comment>
<evidence type="ECO:0000256" key="2">
    <source>
        <dbReference type="ARBA" id="ARBA00023082"/>
    </source>
</evidence>
<feature type="non-terminal residue" evidence="6">
    <location>
        <position position="1"/>
    </location>
</feature>
<dbReference type="CDD" id="cd06171">
    <property type="entry name" value="Sigma70_r4"/>
    <property type="match status" value="1"/>
</dbReference>
<dbReference type="EMBL" id="LAZR01035613">
    <property type="protein sequence ID" value="KKL27057.1"/>
    <property type="molecule type" value="Genomic_DNA"/>
</dbReference>
<dbReference type="GO" id="GO:0016987">
    <property type="term" value="F:sigma factor activity"/>
    <property type="evidence" value="ECO:0007669"/>
    <property type="project" value="UniProtKB-KW"/>
</dbReference>
<evidence type="ECO:0000313" key="6">
    <source>
        <dbReference type="EMBL" id="KKL27057.1"/>
    </source>
</evidence>
<dbReference type="AlphaFoldDB" id="A0A0F9CKT8"/>
<organism evidence="6">
    <name type="scientific">marine sediment metagenome</name>
    <dbReference type="NCBI Taxonomy" id="412755"/>
    <lineage>
        <taxon>unclassified sequences</taxon>
        <taxon>metagenomes</taxon>
        <taxon>ecological metagenomes</taxon>
    </lineage>
</organism>
<accession>A0A0F9CKT8</accession>
<evidence type="ECO:0000256" key="3">
    <source>
        <dbReference type="ARBA" id="ARBA00023125"/>
    </source>
</evidence>
<reference evidence="6" key="1">
    <citation type="journal article" date="2015" name="Nature">
        <title>Complex archaea that bridge the gap between prokaryotes and eukaryotes.</title>
        <authorList>
            <person name="Spang A."/>
            <person name="Saw J.H."/>
            <person name="Jorgensen S.L."/>
            <person name="Zaremba-Niedzwiedzka K."/>
            <person name="Martijn J."/>
            <person name="Lind A.E."/>
            <person name="van Eijk R."/>
            <person name="Schleper C."/>
            <person name="Guy L."/>
            <person name="Ettema T.J."/>
        </authorList>
    </citation>
    <scope>NUCLEOTIDE SEQUENCE</scope>
</reference>
<gene>
    <name evidence="6" type="ORF">LCGC14_2389000</name>
</gene>
<keyword evidence="2" id="KW-0731">Sigma factor</keyword>
<dbReference type="NCBIfam" id="TIGR02937">
    <property type="entry name" value="sigma70-ECF"/>
    <property type="match status" value="1"/>
</dbReference>
<dbReference type="GO" id="GO:0006352">
    <property type="term" value="P:DNA-templated transcription initiation"/>
    <property type="evidence" value="ECO:0007669"/>
    <property type="project" value="InterPro"/>
</dbReference>
<evidence type="ECO:0000259" key="5">
    <source>
        <dbReference type="PROSITE" id="PS00716"/>
    </source>
</evidence>
<dbReference type="Pfam" id="PF04545">
    <property type="entry name" value="Sigma70_r4"/>
    <property type="match status" value="1"/>
</dbReference>
<dbReference type="InterPro" id="IPR014284">
    <property type="entry name" value="RNA_pol_sigma-70_dom"/>
</dbReference>
<dbReference type="PANTHER" id="PTHR30385">
    <property type="entry name" value="SIGMA FACTOR F FLAGELLAR"/>
    <property type="match status" value="1"/>
</dbReference>
<dbReference type="PRINTS" id="PR00046">
    <property type="entry name" value="SIGMA70FCT"/>
</dbReference>
<dbReference type="InterPro" id="IPR007630">
    <property type="entry name" value="RNA_pol_sigma70_r4"/>
</dbReference>
<dbReference type="SUPFAM" id="SSF88659">
    <property type="entry name" value="Sigma3 and sigma4 domains of RNA polymerase sigma factors"/>
    <property type="match status" value="1"/>
</dbReference>
<dbReference type="InterPro" id="IPR013324">
    <property type="entry name" value="RNA_pol_sigma_r3/r4-like"/>
</dbReference>
<feature type="domain" description="RNA polymerase sigma-70" evidence="5">
    <location>
        <begin position="52"/>
        <end position="78"/>
    </location>
</feature>
<keyword evidence="3" id="KW-0238">DNA-binding</keyword>
<dbReference type="PROSITE" id="PS00716">
    <property type="entry name" value="SIGMA70_2"/>
    <property type="match status" value="1"/>
</dbReference>
<evidence type="ECO:0000256" key="4">
    <source>
        <dbReference type="ARBA" id="ARBA00023163"/>
    </source>
</evidence>
<keyword evidence="1" id="KW-0805">Transcription regulation</keyword>
<dbReference type="InterPro" id="IPR000943">
    <property type="entry name" value="RNA_pol_sigma70"/>
</dbReference>
<dbReference type="Gene3D" id="1.20.140.160">
    <property type="match status" value="1"/>
</dbReference>
<protein>
    <recommendedName>
        <fullName evidence="5">RNA polymerase sigma-70 domain-containing protein</fullName>
    </recommendedName>
</protein>
<dbReference type="PANTHER" id="PTHR30385:SF7">
    <property type="entry name" value="RNA POLYMERASE SIGMA FACTOR FLIA"/>
    <property type="match status" value="1"/>
</dbReference>